<evidence type="ECO:0000313" key="4">
    <source>
        <dbReference type="Proteomes" id="UP000551878"/>
    </source>
</evidence>
<dbReference type="InterPro" id="IPR036412">
    <property type="entry name" value="HAD-like_sf"/>
</dbReference>
<dbReference type="Proteomes" id="UP000551878">
    <property type="component" value="Unassembled WGS sequence"/>
</dbReference>
<proteinExistence type="predicted"/>
<sequence length="220" mass="25107">MKPIFKDVDTLLFDLDGTLVNTVELIISSFLHTLDQFKPGEYTREDAISFIGPQLADTFQRIDPERAKEMEHVYRTYNHEKHDELVEEYEGVYETVERLYQEGYKMAIVTTKRRETAERGLKLSRLERFFDVTITLDDVEEVKPATEPLDKALTQLGSSRVSALMIGDSKHDILGGQNANTYTAGVAWTIQGKDKLASYKPDVMLETMPELLTHLGVEET</sequence>
<dbReference type="GO" id="GO:0006281">
    <property type="term" value="P:DNA repair"/>
    <property type="evidence" value="ECO:0007669"/>
    <property type="project" value="TreeGrafter"/>
</dbReference>
<dbReference type="Pfam" id="PF13419">
    <property type="entry name" value="HAD_2"/>
    <property type="match status" value="1"/>
</dbReference>
<dbReference type="GO" id="GO:0004427">
    <property type="term" value="F:inorganic diphosphate phosphatase activity"/>
    <property type="evidence" value="ECO:0007669"/>
    <property type="project" value="UniProtKB-EC"/>
</dbReference>
<keyword evidence="4" id="KW-1185">Reference proteome</keyword>
<dbReference type="GO" id="GO:0008967">
    <property type="term" value="F:phosphoglycolate phosphatase activity"/>
    <property type="evidence" value="ECO:0007669"/>
    <property type="project" value="TreeGrafter"/>
</dbReference>
<dbReference type="FunFam" id="3.40.50.1000:FF:000022">
    <property type="entry name" value="Phosphoglycolate phosphatase"/>
    <property type="match status" value="1"/>
</dbReference>
<dbReference type="PRINTS" id="PR00413">
    <property type="entry name" value="HADHALOGNASE"/>
</dbReference>
<dbReference type="Gene3D" id="3.40.50.1000">
    <property type="entry name" value="HAD superfamily/HAD-like"/>
    <property type="match status" value="1"/>
</dbReference>
<dbReference type="CDD" id="cd02616">
    <property type="entry name" value="HAD_PPase"/>
    <property type="match status" value="1"/>
</dbReference>
<protein>
    <submittedName>
        <fullName evidence="3">Pyrophosphatase PpaX</fullName>
        <ecNumber evidence="3">3.6.1.1</ecNumber>
    </submittedName>
</protein>
<dbReference type="PANTHER" id="PTHR43434:SF26">
    <property type="entry name" value="PYROPHOSPHATASE PPAX"/>
    <property type="match status" value="1"/>
</dbReference>
<dbReference type="InterPro" id="IPR006439">
    <property type="entry name" value="HAD-SF_hydro_IA"/>
</dbReference>
<dbReference type="InterPro" id="IPR041492">
    <property type="entry name" value="HAD_2"/>
</dbReference>
<dbReference type="NCBIfam" id="NF009804">
    <property type="entry name" value="PRK13288.1"/>
    <property type="match status" value="1"/>
</dbReference>
<dbReference type="SFLD" id="SFLDG01135">
    <property type="entry name" value="C1.5.6:_HAD__Beta-PGM__Phospha"/>
    <property type="match status" value="1"/>
</dbReference>
<organism evidence="3 4">
    <name type="scientific">Texcoconibacillus texcoconensis</name>
    <dbReference type="NCBI Taxonomy" id="1095777"/>
    <lineage>
        <taxon>Bacteria</taxon>
        <taxon>Bacillati</taxon>
        <taxon>Bacillota</taxon>
        <taxon>Bacilli</taxon>
        <taxon>Bacillales</taxon>
        <taxon>Bacillaceae</taxon>
        <taxon>Texcoconibacillus</taxon>
    </lineage>
</organism>
<keyword evidence="1 3" id="KW-0378">Hydrolase</keyword>
<name>A0A840QQ21_9BACI</name>
<dbReference type="EMBL" id="JACHHB010000006">
    <property type="protein sequence ID" value="MBB5173438.1"/>
    <property type="molecule type" value="Genomic_DNA"/>
</dbReference>
<evidence type="ECO:0000256" key="1">
    <source>
        <dbReference type="ARBA" id="ARBA00022801"/>
    </source>
</evidence>
<dbReference type="Gene3D" id="1.10.150.240">
    <property type="entry name" value="Putative phosphatase, domain 2"/>
    <property type="match status" value="1"/>
</dbReference>
<dbReference type="GO" id="GO:0005829">
    <property type="term" value="C:cytosol"/>
    <property type="evidence" value="ECO:0007669"/>
    <property type="project" value="TreeGrafter"/>
</dbReference>
<evidence type="ECO:0000313" key="3">
    <source>
        <dbReference type="EMBL" id="MBB5173438.1"/>
    </source>
</evidence>
<gene>
    <name evidence="3" type="ORF">HNQ41_001625</name>
</gene>
<dbReference type="SFLD" id="SFLDS00003">
    <property type="entry name" value="Haloacid_Dehalogenase"/>
    <property type="match status" value="1"/>
</dbReference>
<dbReference type="SUPFAM" id="SSF56784">
    <property type="entry name" value="HAD-like"/>
    <property type="match status" value="1"/>
</dbReference>
<dbReference type="NCBIfam" id="TIGR01549">
    <property type="entry name" value="HAD-SF-IA-v1"/>
    <property type="match status" value="1"/>
</dbReference>
<reference evidence="3 4" key="1">
    <citation type="submission" date="2020-08" db="EMBL/GenBank/DDBJ databases">
        <title>Genomic Encyclopedia of Type Strains, Phase IV (KMG-IV): sequencing the most valuable type-strain genomes for metagenomic binning, comparative biology and taxonomic classification.</title>
        <authorList>
            <person name="Goeker M."/>
        </authorList>
    </citation>
    <scope>NUCLEOTIDE SEQUENCE [LARGE SCALE GENOMIC DNA]</scope>
    <source>
        <strain evidence="3 4">DSM 24696</strain>
    </source>
</reference>
<comment type="caution">
    <text evidence="3">The sequence shown here is derived from an EMBL/GenBank/DDBJ whole genome shotgun (WGS) entry which is preliminary data.</text>
</comment>
<dbReference type="InterPro" id="IPR023198">
    <property type="entry name" value="PGP-like_dom2"/>
</dbReference>
<evidence type="ECO:0000256" key="2">
    <source>
        <dbReference type="ARBA" id="ARBA00022842"/>
    </source>
</evidence>
<dbReference type="PANTHER" id="PTHR43434">
    <property type="entry name" value="PHOSPHOGLYCOLATE PHOSPHATASE"/>
    <property type="match status" value="1"/>
</dbReference>
<dbReference type="AlphaFoldDB" id="A0A840QQ21"/>
<dbReference type="EC" id="3.6.1.1" evidence="3"/>
<accession>A0A840QQ21</accession>
<dbReference type="SFLD" id="SFLDG01129">
    <property type="entry name" value="C1.5:_HAD__Beta-PGM__Phosphata"/>
    <property type="match status" value="1"/>
</dbReference>
<keyword evidence="2" id="KW-0460">Magnesium</keyword>
<dbReference type="InterPro" id="IPR050155">
    <property type="entry name" value="HAD-like_hydrolase_sf"/>
</dbReference>
<dbReference type="InterPro" id="IPR023214">
    <property type="entry name" value="HAD_sf"/>
</dbReference>